<evidence type="ECO:0000256" key="1">
    <source>
        <dbReference type="SAM" id="SignalP"/>
    </source>
</evidence>
<proteinExistence type="predicted"/>
<accession>A0ABM9CHR7</accession>
<protein>
    <recommendedName>
        <fullName evidence="4">VCBS repeat-containing protein</fullName>
    </recommendedName>
</protein>
<comment type="caution">
    <text evidence="2">The sequence shown here is derived from an EMBL/GenBank/DDBJ whole genome shotgun (WGS) entry which is preliminary data.</text>
</comment>
<gene>
    <name evidence="2" type="ORF">PAECIP111893_03822</name>
</gene>
<organism evidence="2 3">
    <name type="scientific">Paenibacillus plantiphilus</name>
    <dbReference type="NCBI Taxonomy" id="2905650"/>
    <lineage>
        <taxon>Bacteria</taxon>
        <taxon>Bacillati</taxon>
        <taxon>Bacillota</taxon>
        <taxon>Bacilli</taxon>
        <taxon>Bacillales</taxon>
        <taxon>Paenibacillaceae</taxon>
        <taxon>Paenibacillus</taxon>
    </lineage>
</organism>
<keyword evidence="1" id="KW-0732">Signal</keyword>
<keyword evidence="3" id="KW-1185">Reference proteome</keyword>
<feature type="signal peptide" evidence="1">
    <location>
        <begin position="1"/>
        <end position="25"/>
    </location>
</feature>
<feature type="chain" id="PRO_5046338800" description="VCBS repeat-containing protein" evidence="1">
    <location>
        <begin position="26"/>
        <end position="352"/>
    </location>
</feature>
<name>A0ABM9CHR7_9BACL</name>
<reference evidence="2" key="1">
    <citation type="submission" date="2022-01" db="EMBL/GenBank/DDBJ databases">
        <authorList>
            <person name="Criscuolo A."/>
        </authorList>
    </citation>
    <scope>NUCLEOTIDE SEQUENCE</scope>
    <source>
        <strain evidence="2">CIP111893</strain>
    </source>
</reference>
<dbReference type="RefSeq" id="WP_236344180.1">
    <property type="nucleotide sequence ID" value="NZ_CAKMMF010000023.1"/>
</dbReference>
<evidence type="ECO:0008006" key="4">
    <source>
        <dbReference type="Google" id="ProtNLM"/>
    </source>
</evidence>
<evidence type="ECO:0000313" key="3">
    <source>
        <dbReference type="Proteomes" id="UP000838686"/>
    </source>
</evidence>
<sequence>MNIRKYLSVIIALTVLTSTTAVTQAATNNKNQTVYAASASFAKEYNLESEDISTPIIYDLNNDGKDEIILSTAKKEISETDLYIGIYSLTNGKKVTAMHEPNSSGVPYEVRRIKNKTYKNCIALVSFGATGFGAYEAEILTLKNNKLTRISVVSADGGGEGNIIVDLSKDGYHEFAAIEVESGIGSDRLGFSGAANNITFRWDETKKKYIQYGPDGVRDDQRKAVGTLTANQALDILTKAYKVQKSFVKPLPLSKVEAAMKPYFSNNFISEFQGSMFEYSSGYVPDYMDSDDYSALLPKYNVKQKLTLKFNANKTSVVASQKVTVQGEESTYSVIATTTLVKTKYGWKIDKF</sequence>
<dbReference type="EMBL" id="CAKMMF010000023">
    <property type="protein sequence ID" value="CAH1214604.1"/>
    <property type="molecule type" value="Genomic_DNA"/>
</dbReference>
<dbReference type="Proteomes" id="UP000838686">
    <property type="component" value="Unassembled WGS sequence"/>
</dbReference>
<evidence type="ECO:0000313" key="2">
    <source>
        <dbReference type="EMBL" id="CAH1214604.1"/>
    </source>
</evidence>